<comment type="caution">
    <text evidence="1">The sequence shown here is derived from an EMBL/GenBank/DDBJ whole genome shotgun (WGS) entry which is preliminary data.</text>
</comment>
<dbReference type="InParanoid" id="A0A2J7Q8C0"/>
<name>A0A2J7Q8C0_9NEOP</name>
<proteinExistence type="predicted"/>
<dbReference type="Proteomes" id="UP000235965">
    <property type="component" value="Unassembled WGS sequence"/>
</dbReference>
<sequence>FFEPAPEEMHLGNVWFQQDGATAHTTQASMWGYLKGEVFKHCPKNLLQLKNVIWQEVAQILVHMVEHAEGNFRKQLHQCIENGGHHLQVFCLKLHDLKL</sequence>
<keyword evidence="2" id="KW-1185">Reference proteome</keyword>
<reference evidence="1 2" key="1">
    <citation type="submission" date="2017-12" db="EMBL/GenBank/DDBJ databases">
        <title>Hemimetabolous genomes reveal molecular basis of termite eusociality.</title>
        <authorList>
            <person name="Harrison M.C."/>
            <person name="Jongepier E."/>
            <person name="Robertson H.M."/>
            <person name="Arning N."/>
            <person name="Bitard-Feildel T."/>
            <person name="Chao H."/>
            <person name="Childers C.P."/>
            <person name="Dinh H."/>
            <person name="Doddapaneni H."/>
            <person name="Dugan S."/>
            <person name="Gowin J."/>
            <person name="Greiner C."/>
            <person name="Han Y."/>
            <person name="Hu H."/>
            <person name="Hughes D.S.T."/>
            <person name="Huylmans A.-K."/>
            <person name="Kemena C."/>
            <person name="Kremer L.P.M."/>
            <person name="Lee S.L."/>
            <person name="Lopez-Ezquerra A."/>
            <person name="Mallet L."/>
            <person name="Monroy-Kuhn J.M."/>
            <person name="Moser A."/>
            <person name="Murali S.C."/>
            <person name="Muzny D.M."/>
            <person name="Otani S."/>
            <person name="Piulachs M.-D."/>
            <person name="Poelchau M."/>
            <person name="Qu J."/>
            <person name="Schaub F."/>
            <person name="Wada-Katsumata A."/>
            <person name="Worley K.C."/>
            <person name="Xie Q."/>
            <person name="Ylla G."/>
            <person name="Poulsen M."/>
            <person name="Gibbs R.A."/>
            <person name="Schal C."/>
            <person name="Richards S."/>
            <person name="Belles X."/>
            <person name="Korb J."/>
            <person name="Bornberg-Bauer E."/>
        </authorList>
    </citation>
    <scope>NUCLEOTIDE SEQUENCE [LARGE SCALE GENOMIC DNA]</scope>
    <source>
        <tissue evidence="1">Whole body</tissue>
    </source>
</reference>
<gene>
    <name evidence="1" type="ORF">B7P43_G15090</name>
</gene>
<evidence type="ECO:0000313" key="2">
    <source>
        <dbReference type="Proteomes" id="UP000235965"/>
    </source>
</evidence>
<dbReference type="Gene3D" id="3.30.420.10">
    <property type="entry name" value="Ribonuclease H-like superfamily/Ribonuclease H"/>
    <property type="match status" value="1"/>
</dbReference>
<dbReference type="AlphaFoldDB" id="A0A2J7Q8C0"/>
<evidence type="ECO:0000313" key="1">
    <source>
        <dbReference type="EMBL" id="PNF24830.1"/>
    </source>
</evidence>
<accession>A0A2J7Q8C0</accession>
<dbReference type="EMBL" id="NEVH01016965">
    <property type="protein sequence ID" value="PNF24830.1"/>
    <property type="molecule type" value="Genomic_DNA"/>
</dbReference>
<feature type="non-terminal residue" evidence="1">
    <location>
        <position position="1"/>
    </location>
</feature>
<dbReference type="GO" id="GO:0003676">
    <property type="term" value="F:nucleic acid binding"/>
    <property type="evidence" value="ECO:0007669"/>
    <property type="project" value="InterPro"/>
</dbReference>
<dbReference type="InterPro" id="IPR036397">
    <property type="entry name" value="RNaseH_sf"/>
</dbReference>
<protein>
    <submittedName>
        <fullName evidence="1">Uncharacterized protein</fullName>
    </submittedName>
</protein>
<organism evidence="1 2">
    <name type="scientific">Cryptotermes secundus</name>
    <dbReference type="NCBI Taxonomy" id="105785"/>
    <lineage>
        <taxon>Eukaryota</taxon>
        <taxon>Metazoa</taxon>
        <taxon>Ecdysozoa</taxon>
        <taxon>Arthropoda</taxon>
        <taxon>Hexapoda</taxon>
        <taxon>Insecta</taxon>
        <taxon>Pterygota</taxon>
        <taxon>Neoptera</taxon>
        <taxon>Polyneoptera</taxon>
        <taxon>Dictyoptera</taxon>
        <taxon>Blattodea</taxon>
        <taxon>Blattoidea</taxon>
        <taxon>Termitoidae</taxon>
        <taxon>Kalotermitidae</taxon>
        <taxon>Cryptotermitinae</taxon>
        <taxon>Cryptotermes</taxon>
    </lineage>
</organism>